<dbReference type="AlphaFoldDB" id="A0A939GD13"/>
<dbReference type="GO" id="GO:0008270">
    <property type="term" value="F:zinc ion binding"/>
    <property type="evidence" value="ECO:0007669"/>
    <property type="project" value="InterPro"/>
</dbReference>
<dbReference type="PANTHER" id="PTHR15032">
    <property type="entry name" value="N-ACYL-PHOSPHATIDYLETHANOLAMINE-HYDROLYZING PHOSPHOLIPASE D"/>
    <property type="match status" value="1"/>
</dbReference>
<comment type="caution">
    <text evidence="2">The sequence shown here is derived from an EMBL/GenBank/DDBJ whole genome shotgun (WGS) entry which is preliminary data.</text>
</comment>
<name>A0A939GD13_9BACT</name>
<gene>
    <name evidence="2" type="ORF">J2I48_25705</name>
</gene>
<reference evidence="2 3" key="1">
    <citation type="submission" date="2021-03" db="EMBL/GenBank/DDBJ databases">
        <title>Fibrella sp. HMF5036 genome sequencing and assembly.</title>
        <authorList>
            <person name="Kang H."/>
            <person name="Kim H."/>
            <person name="Bae S."/>
            <person name="Joh K."/>
        </authorList>
    </citation>
    <scope>NUCLEOTIDE SEQUENCE [LARGE SCALE GENOMIC DNA]</scope>
    <source>
        <strain evidence="2 3">HMF5036</strain>
    </source>
</reference>
<dbReference type="Gene3D" id="3.60.15.10">
    <property type="entry name" value="Ribonuclease Z/Hydroxyacylglutathione hydrolase-like"/>
    <property type="match status" value="1"/>
</dbReference>
<sequence>MNRLKRIMLIVLAVLVLLALGVWLFMQSAVFGSAPAAGRLQRVQASKNFRDGSFVNVEPTDVMRREASYWAMLGDNFNKPADVEPKQPLPAVKTDLAQLPDGKTSIVWFGHSSYLIKSGKTTVLVDPVFSGHASPVSFFGKAFPGTNVYSAADMPPIDLLIITHDHYDHLDYETVLALRDKVKRVVTSLGVGAHLERWGYDPTRITELDWDESVDLSEGFSATAVPARHFSGRGIKRGQTLWSAFVLDLNGQRLFLGGDSGYGPHFAQIGQEHGPFDLALLECGQYGRDWPSIHMFPEEVPQAARDLRTRVLMPVHWAKFALAFHPWHEPIQRLTKAMIPADSILLTTPKIGEPVVLSKTLPTGKWWE</sequence>
<dbReference type="GO" id="GO:0070290">
    <property type="term" value="F:N-acylphosphatidylethanolamine-specific phospholipase D activity"/>
    <property type="evidence" value="ECO:0007669"/>
    <property type="project" value="InterPro"/>
</dbReference>
<dbReference type="SUPFAM" id="SSF56281">
    <property type="entry name" value="Metallo-hydrolase/oxidoreductase"/>
    <property type="match status" value="1"/>
</dbReference>
<dbReference type="InterPro" id="IPR001279">
    <property type="entry name" value="Metallo-B-lactamas"/>
</dbReference>
<feature type="domain" description="Metallo-beta-lactamase" evidence="1">
    <location>
        <begin position="121"/>
        <end position="317"/>
    </location>
</feature>
<evidence type="ECO:0000259" key="1">
    <source>
        <dbReference type="Pfam" id="PF12706"/>
    </source>
</evidence>
<protein>
    <submittedName>
        <fullName evidence="2">MBL fold metallo-hydrolase</fullName>
    </submittedName>
</protein>
<dbReference type="PANTHER" id="PTHR15032:SF4">
    <property type="entry name" value="N-ACYL-PHOSPHATIDYLETHANOLAMINE-HYDROLYZING PHOSPHOLIPASE D"/>
    <property type="match status" value="1"/>
</dbReference>
<evidence type="ECO:0000313" key="3">
    <source>
        <dbReference type="Proteomes" id="UP000664795"/>
    </source>
</evidence>
<accession>A0A939GD13</accession>
<dbReference type="GO" id="GO:0005737">
    <property type="term" value="C:cytoplasm"/>
    <property type="evidence" value="ECO:0007669"/>
    <property type="project" value="TreeGrafter"/>
</dbReference>
<dbReference type="InterPro" id="IPR024884">
    <property type="entry name" value="NAPE-PLD"/>
</dbReference>
<proteinExistence type="predicted"/>
<organism evidence="2 3">
    <name type="scientific">Fibrella aquatilis</name>
    <dbReference type="NCBI Taxonomy" id="2817059"/>
    <lineage>
        <taxon>Bacteria</taxon>
        <taxon>Pseudomonadati</taxon>
        <taxon>Bacteroidota</taxon>
        <taxon>Cytophagia</taxon>
        <taxon>Cytophagales</taxon>
        <taxon>Spirosomataceae</taxon>
        <taxon>Fibrella</taxon>
    </lineage>
</organism>
<dbReference type="PIRSF" id="PIRSF038896">
    <property type="entry name" value="NAPE-PLD"/>
    <property type="match status" value="1"/>
</dbReference>
<dbReference type="EMBL" id="JAFMYU010000031">
    <property type="protein sequence ID" value="MBO0934431.1"/>
    <property type="molecule type" value="Genomic_DNA"/>
</dbReference>
<evidence type="ECO:0000313" key="2">
    <source>
        <dbReference type="EMBL" id="MBO0934431.1"/>
    </source>
</evidence>
<dbReference type="InterPro" id="IPR036866">
    <property type="entry name" value="RibonucZ/Hydroxyglut_hydro"/>
</dbReference>
<dbReference type="Pfam" id="PF12706">
    <property type="entry name" value="Lactamase_B_2"/>
    <property type="match status" value="1"/>
</dbReference>
<dbReference type="Proteomes" id="UP000664795">
    <property type="component" value="Unassembled WGS sequence"/>
</dbReference>
<keyword evidence="3" id="KW-1185">Reference proteome</keyword>